<sequence>MVLGLTLHAQYKGYTPIKDPAAFQTAFAAAAQKTNSFRADFVQEKNLSLLEEKIVSKGKFWFRRENLVRMEYQQPFQYLMIINGNLVHIKDGQKENTVSVKSNRLFQKINTITIDCVRGTALQNGDFQSKVFDGQQYFLLELVPVSKELKDLFAKILLYLDRKDYSVQRIDMVENGGDNTLITFNQKEVNVQIPDAVFAVKK</sequence>
<organism evidence="2 3">
    <name type="scientific">Flavihumibacter petaseus NBRC 106054</name>
    <dbReference type="NCBI Taxonomy" id="1220578"/>
    <lineage>
        <taxon>Bacteria</taxon>
        <taxon>Pseudomonadati</taxon>
        <taxon>Bacteroidota</taxon>
        <taxon>Chitinophagia</taxon>
        <taxon>Chitinophagales</taxon>
        <taxon>Chitinophagaceae</taxon>
        <taxon>Flavihumibacter</taxon>
    </lineage>
</organism>
<dbReference type="SUPFAM" id="SSF89392">
    <property type="entry name" value="Prokaryotic lipoproteins and lipoprotein localization factors"/>
    <property type="match status" value="1"/>
</dbReference>
<dbReference type="EMBL" id="BBWV01000001">
    <property type="protein sequence ID" value="GAO42081.1"/>
    <property type="molecule type" value="Genomic_DNA"/>
</dbReference>
<evidence type="ECO:0000313" key="3">
    <source>
        <dbReference type="Proteomes" id="UP000033121"/>
    </source>
</evidence>
<dbReference type="Pfam" id="PF03548">
    <property type="entry name" value="LolA"/>
    <property type="match status" value="1"/>
</dbReference>
<protein>
    <recommendedName>
        <fullName evidence="4">Outer membrane lipoprotein carrier protein LolA</fullName>
    </recommendedName>
</protein>
<reference evidence="2 3" key="1">
    <citation type="submission" date="2015-04" db="EMBL/GenBank/DDBJ databases">
        <title>Whole genome shotgun sequence of Flavihumibacter petaseus NBRC 106054.</title>
        <authorList>
            <person name="Miyazawa S."/>
            <person name="Hosoyama A."/>
            <person name="Hashimoto M."/>
            <person name="Noguchi M."/>
            <person name="Tsuchikane K."/>
            <person name="Ohji S."/>
            <person name="Yamazoe A."/>
            <person name="Ichikawa N."/>
            <person name="Kimura A."/>
            <person name="Fujita N."/>
        </authorList>
    </citation>
    <scope>NUCLEOTIDE SEQUENCE [LARGE SCALE GENOMIC DNA]</scope>
    <source>
        <strain evidence="2 3">NBRC 106054</strain>
    </source>
</reference>
<dbReference type="Proteomes" id="UP000033121">
    <property type="component" value="Unassembled WGS sequence"/>
</dbReference>
<dbReference type="CDD" id="cd16325">
    <property type="entry name" value="LolA"/>
    <property type="match status" value="1"/>
</dbReference>
<dbReference type="InterPro" id="IPR004564">
    <property type="entry name" value="OM_lipoprot_carrier_LolA-like"/>
</dbReference>
<name>A0A0E9MXD6_9BACT</name>
<proteinExistence type="predicted"/>
<dbReference type="Gene3D" id="2.50.20.10">
    <property type="entry name" value="Lipoprotein localisation LolA/LolB/LppX"/>
    <property type="match status" value="1"/>
</dbReference>
<accession>A0A0E9MXD6</accession>
<evidence type="ECO:0000256" key="1">
    <source>
        <dbReference type="ARBA" id="ARBA00022729"/>
    </source>
</evidence>
<comment type="caution">
    <text evidence="2">The sequence shown here is derived from an EMBL/GenBank/DDBJ whole genome shotgun (WGS) entry which is preliminary data.</text>
</comment>
<dbReference type="PANTHER" id="PTHR35869">
    <property type="entry name" value="OUTER-MEMBRANE LIPOPROTEIN CARRIER PROTEIN"/>
    <property type="match status" value="1"/>
</dbReference>
<keyword evidence="3" id="KW-1185">Reference proteome</keyword>
<dbReference type="AlphaFoldDB" id="A0A0E9MXD6"/>
<dbReference type="PANTHER" id="PTHR35869:SF1">
    <property type="entry name" value="OUTER-MEMBRANE LIPOPROTEIN CARRIER PROTEIN"/>
    <property type="match status" value="1"/>
</dbReference>
<keyword evidence="1" id="KW-0732">Signal</keyword>
<dbReference type="InterPro" id="IPR029046">
    <property type="entry name" value="LolA/LolB/LppX"/>
</dbReference>
<gene>
    <name evidence="2" type="ORF">FPE01S_01_10940</name>
</gene>
<evidence type="ECO:0008006" key="4">
    <source>
        <dbReference type="Google" id="ProtNLM"/>
    </source>
</evidence>
<dbReference type="STRING" id="1220578.FPE01S_01_10940"/>
<evidence type="ECO:0000313" key="2">
    <source>
        <dbReference type="EMBL" id="GAO42081.1"/>
    </source>
</evidence>